<dbReference type="EMBL" id="JACIDZ010000039">
    <property type="protein sequence ID" value="MBB4124728.1"/>
    <property type="molecule type" value="Genomic_DNA"/>
</dbReference>
<evidence type="ECO:0000313" key="3">
    <source>
        <dbReference type="Proteomes" id="UP000530571"/>
    </source>
</evidence>
<sequence>VKKTGGGTIFFTGDKDYQGGTSVVAGILQLGDGTTNSTIANGITIADGATLAVSQSGALPFTNVLAAAANPGNPAHFNVMGTGVLNFSSNSDTFHGLTTVSAGTLNLSGTLGGPVSVAGGTLQGTGLINGDVTVGQSGTIRGNYSTSPMLRVTGQLTLGTGSTLDVILDPNPGMNPSTALITATTLNMADGNVSFTPTNLVVGQRYNLIYFSTSAIGNASNLTLLNNPGNYVLDNDPTNAPGYLYIRVEAPTGQPLLWHPLAAGPNNFGGTGTWDASTTASWAETSAGAPLIDWIQSDIAVFTQQAGTVTVDSSTPITVNGMRFTVTDYELTGAAANSTLTLDDGPGTVNLEVTTASDKATIGVILGEGPSPVPVTKTGDGMLILTAANTYTGLTTV</sequence>
<dbReference type="RefSeq" id="WP_183491655.1">
    <property type="nucleotide sequence ID" value="NZ_JACIDZ010000039.1"/>
</dbReference>
<proteinExistence type="predicted"/>
<keyword evidence="1" id="KW-0732">Signal</keyword>
<keyword evidence="3" id="KW-1185">Reference proteome</keyword>
<accession>A0A7W6KP25</accession>
<reference evidence="2 3" key="1">
    <citation type="submission" date="2020-08" db="EMBL/GenBank/DDBJ databases">
        <title>Genomic Encyclopedia of Type Strains, Phase IV (KMG-IV): sequencing the most valuable type-strain genomes for metagenomic binning, comparative biology and taxonomic classification.</title>
        <authorList>
            <person name="Goeker M."/>
        </authorList>
    </citation>
    <scope>NUCLEOTIDE SEQUENCE [LARGE SCALE GENOMIC DNA]</scope>
    <source>
        <strain evidence="2 3">DSM 28101</strain>
    </source>
</reference>
<name>A0A7W6KP25_9HYPH</name>
<comment type="caution">
    <text evidence="2">The sequence shown here is derived from an EMBL/GenBank/DDBJ whole genome shotgun (WGS) entry which is preliminary data.</text>
</comment>
<feature type="non-terminal residue" evidence="2">
    <location>
        <position position="397"/>
    </location>
</feature>
<dbReference type="Proteomes" id="UP000530571">
    <property type="component" value="Unassembled WGS sequence"/>
</dbReference>
<dbReference type="Pfam" id="PF12951">
    <property type="entry name" value="PATR"/>
    <property type="match status" value="3"/>
</dbReference>
<dbReference type="InterPro" id="IPR013425">
    <property type="entry name" value="Autotrns_rpt"/>
</dbReference>
<dbReference type="NCBIfam" id="TIGR02601">
    <property type="entry name" value="autotrns_rpt"/>
    <property type="match status" value="2"/>
</dbReference>
<evidence type="ECO:0000313" key="2">
    <source>
        <dbReference type="EMBL" id="MBB4124728.1"/>
    </source>
</evidence>
<evidence type="ECO:0000256" key="1">
    <source>
        <dbReference type="ARBA" id="ARBA00022729"/>
    </source>
</evidence>
<gene>
    <name evidence="2" type="ORF">GGR30_004693</name>
</gene>
<protein>
    <submittedName>
        <fullName evidence="2">Autotransporter-associated beta strand protein</fullName>
    </submittedName>
</protein>
<dbReference type="AlphaFoldDB" id="A0A7W6KP25"/>
<organism evidence="2 3">
    <name type="scientific">Martelella radicis</name>
    <dbReference type="NCBI Taxonomy" id="1397476"/>
    <lineage>
        <taxon>Bacteria</taxon>
        <taxon>Pseudomonadati</taxon>
        <taxon>Pseudomonadota</taxon>
        <taxon>Alphaproteobacteria</taxon>
        <taxon>Hyphomicrobiales</taxon>
        <taxon>Aurantimonadaceae</taxon>
        <taxon>Martelella</taxon>
    </lineage>
</organism>
<feature type="non-terminal residue" evidence="2">
    <location>
        <position position="1"/>
    </location>
</feature>